<accession>A0ABN2C1S8</accession>
<sequence>MTEEDAGRTDCPPWCSQDHREDVPGDPEPHSVEGLWVPVTLLRRVRTASQWALDMTAAELIVGVAQPVESPEPWLTVVEAENASVGLELSIGSARRLVRAMTAQLASL</sequence>
<proteinExistence type="predicted"/>
<keyword evidence="3" id="KW-1185">Reference proteome</keyword>
<evidence type="ECO:0000256" key="1">
    <source>
        <dbReference type="SAM" id="MobiDB-lite"/>
    </source>
</evidence>
<feature type="compositionally biased region" description="Basic and acidic residues" evidence="1">
    <location>
        <begin position="17"/>
        <end position="31"/>
    </location>
</feature>
<protein>
    <submittedName>
        <fullName evidence="2">Uncharacterized protein</fullName>
    </submittedName>
</protein>
<dbReference type="EMBL" id="BAAAOR010000052">
    <property type="protein sequence ID" value="GAA1549225.1"/>
    <property type="molecule type" value="Genomic_DNA"/>
</dbReference>
<dbReference type="Pfam" id="PF21848">
    <property type="entry name" value="DUF6907"/>
    <property type="match status" value="1"/>
</dbReference>
<organism evidence="2 3">
    <name type="scientific">Nocardioides humi</name>
    <dbReference type="NCBI Taxonomy" id="449461"/>
    <lineage>
        <taxon>Bacteria</taxon>
        <taxon>Bacillati</taxon>
        <taxon>Actinomycetota</taxon>
        <taxon>Actinomycetes</taxon>
        <taxon>Propionibacteriales</taxon>
        <taxon>Nocardioidaceae</taxon>
        <taxon>Nocardioides</taxon>
    </lineage>
</organism>
<evidence type="ECO:0000313" key="2">
    <source>
        <dbReference type="EMBL" id="GAA1549225.1"/>
    </source>
</evidence>
<dbReference type="RefSeq" id="WP_425573622.1">
    <property type="nucleotide sequence ID" value="NZ_BAAAOR010000052.1"/>
</dbReference>
<dbReference type="Proteomes" id="UP001500842">
    <property type="component" value="Unassembled WGS sequence"/>
</dbReference>
<evidence type="ECO:0000313" key="3">
    <source>
        <dbReference type="Proteomes" id="UP001500842"/>
    </source>
</evidence>
<comment type="caution">
    <text evidence="2">The sequence shown here is derived from an EMBL/GenBank/DDBJ whole genome shotgun (WGS) entry which is preliminary data.</text>
</comment>
<name>A0ABN2C1S8_9ACTN</name>
<gene>
    <name evidence="2" type="ORF">GCM10009788_58870</name>
</gene>
<reference evidence="2 3" key="1">
    <citation type="journal article" date="2019" name="Int. J. Syst. Evol. Microbiol.">
        <title>The Global Catalogue of Microorganisms (GCM) 10K type strain sequencing project: providing services to taxonomists for standard genome sequencing and annotation.</title>
        <authorList>
            <consortium name="The Broad Institute Genomics Platform"/>
            <consortium name="The Broad Institute Genome Sequencing Center for Infectious Disease"/>
            <person name="Wu L."/>
            <person name="Ma J."/>
        </authorList>
    </citation>
    <scope>NUCLEOTIDE SEQUENCE [LARGE SCALE GENOMIC DNA]</scope>
    <source>
        <strain evidence="2 3">JCM 14942</strain>
    </source>
</reference>
<dbReference type="InterPro" id="IPR054202">
    <property type="entry name" value="DUF6907"/>
</dbReference>
<feature type="region of interest" description="Disordered" evidence="1">
    <location>
        <begin position="1"/>
        <end position="31"/>
    </location>
</feature>